<dbReference type="Pfam" id="PF02458">
    <property type="entry name" value="Transferase"/>
    <property type="match status" value="2"/>
</dbReference>
<evidence type="ECO:0000256" key="1">
    <source>
        <dbReference type="ARBA" id="ARBA00022679"/>
    </source>
</evidence>
<dbReference type="Gene3D" id="3.30.559.10">
    <property type="entry name" value="Chloramphenicol acetyltransferase-like domain"/>
    <property type="match status" value="2"/>
</dbReference>
<dbReference type="RefSeq" id="XP_022774055.1">
    <property type="nucleotide sequence ID" value="XM_022918320.1"/>
</dbReference>
<proteinExistence type="predicted"/>
<gene>
    <name evidence="4" type="primary">LOC111316330</name>
</gene>
<dbReference type="AlphaFoldDB" id="A0A6P6BAD3"/>
<protein>
    <submittedName>
        <fullName evidence="4">Phenolic glucoside malonyltransferase 1-like</fullName>
    </submittedName>
</protein>
<dbReference type="KEGG" id="dzi:111316330"/>
<dbReference type="Proteomes" id="UP000515121">
    <property type="component" value="Unplaced"/>
</dbReference>
<evidence type="ECO:0000313" key="3">
    <source>
        <dbReference type="Proteomes" id="UP000515121"/>
    </source>
</evidence>
<dbReference type="InterPro" id="IPR023213">
    <property type="entry name" value="CAT-like_dom_sf"/>
</dbReference>
<keyword evidence="1" id="KW-0808">Transferase</keyword>
<evidence type="ECO:0000256" key="2">
    <source>
        <dbReference type="ARBA" id="ARBA00023315"/>
    </source>
</evidence>
<reference evidence="4" key="1">
    <citation type="submission" date="2025-08" db="UniProtKB">
        <authorList>
            <consortium name="RefSeq"/>
        </authorList>
    </citation>
    <scope>IDENTIFICATION</scope>
    <source>
        <tissue evidence="4">Fruit stalk</tissue>
    </source>
</reference>
<dbReference type="SUPFAM" id="SSF52777">
    <property type="entry name" value="CoA-dependent acyltransferases"/>
    <property type="match status" value="1"/>
</dbReference>
<dbReference type="GO" id="GO:0016747">
    <property type="term" value="F:acyltransferase activity, transferring groups other than amino-acyl groups"/>
    <property type="evidence" value="ECO:0007669"/>
    <property type="project" value="UniProtKB-ARBA"/>
</dbReference>
<sequence length="367" mass="40793">MFNSVKILQITRVNPSSNSAKSAKEFSLPLTFFDIYWLKFPPVDCVYFYQLSKSTSSPSYFYSKILPRLKHSLSLALVHYIPLAGNLIWPSDSPKPIILYTPNDGISLTITESNVDNFEIVSSNRMHKAKELHPLSSHDLLMSDDKAALISLQITLREDIKKLKEMALSKLGTNRKLLHLSSFVLTLAYTATCLVKTKGGEGDRLVSIDFGVDCRNRLDPPIPITYFGDCVMCVRSSAKKARNFTDDNGFAFAIQLVSKLVEGLKKGVLDEAEKKVSNLFTSKLQGLQVILVAGAPQLNVYGLDFGLGMLKRVEIVSTDRDGAIFMTESRDGRGGIEVGFALKKHEMENFTALFCGGSRNITLRSKF</sequence>
<keyword evidence="3" id="KW-1185">Reference proteome</keyword>
<dbReference type="GeneID" id="111316330"/>
<dbReference type="OrthoDB" id="1862401at2759"/>
<accession>A0A6P6BAD3</accession>
<organism evidence="3 4">
    <name type="scientific">Durio zibethinus</name>
    <name type="common">Durian</name>
    <dbReference type="NCBI Taxonomy" id="66656"/>
    <lineage>
        <taxon>Eukaryota</taxon>
        <taxon>Viridiplantae</taxon>
        <taxon>Streptophyta</taxon>
        <taxon>Embryophyta</taxon>
        <taxon>Tracheophyta</taxon>
        <taxon>Spermatophyta</taxon>
        <taxon>Magnoliopsida</taxon>
        <taxon>eudicotyledons</taxon>
        <taxon>Gunneridae</taxon>
        <taxon>Pentapetalae</taxon>
        <taxon>rosids</taxon>
        <taxon>malvids</taxon>
        <taxon>Malvales</taxon>
        <taxon>Malvaceae</taxon>
        <taxon>Helicteroideae</taxon>
        <taxon>Durio</taxon>
    </lineage>
</organism>
<dbReference type="PANTHER" id="PTHR31625">
    <property type="match status" value="1"/>
</dbReference>
<name>A0A6P6BAD3_DURZI</name>
<keyword evidence="2" id="KW-0012">Acyltransferase</keyword>
<evidence type="ECO:0000313" key="4">
    <source>
        <dbReference type="RefSeq" id="XP_022774055.1"/>
    </source>
</evidence>
<dbReference type="InterPro" id="IPR051504">
    <property type="entry name" value="Plant_metabolite_acyltrans"/>
</dbReference>